<evidence type="ECO:0000313" key="3">
    <source>
        <dbReference type="EMBL" id="KAL0069092.1"/>
    </source>
</evidence>
<evidence type="ECO:0000313" key="4">
    <source>
        <dbReference type="Proteomes" id="UP001437256"/>
    </source>
</evidence>
<sequence>MKQDSIREISCNPFQEEIFISATDGGRITLHDTRAKPASVVRTSRAQDAIQLDKEVTGVQYHPQTEHLFVTSDGRGRVALRDTRTGFGSRKERSDNGVVLNVRLLTPNNRVALKPEVLISSPQYNTKLSRRDTAHLSNPESSSVTFNADGSQLAITMLHYYPTLFKLSDPDPLAFFTGRNTPDGAPFPDGQRTYANSCTMKHGSFGGPPDDLGVNYYCAGSDNFCGYLWKIPPIEELISMREEISFHDWYRKDSRTIGFTKKSNSTRYIPHELSTPAAILKGHDSIVNTAVMHPHLPLIATAGIERDICLHSPTPSAPFMHDMKLTPTEVRQLRKESTQEERDALLQNLLLDASDHDVDDREEQETINLFDSMLRMDGLPDPFNVRKWVDDDEDSE</sequence>
<dbReference type="EMBL" id="JBBXMP010000014">
    <property type="protein sequence ID" value="KAL0069092.1"/>
    <property type="molecule type" value="Genomic_DNA"/>
</dbReference>
<dbReference type="Proteomes" id="UP001437256">
    <property type="component" value="Unassembled WGS sequence"/>
</dbReference>
<dbReference type="SUPFAM" id="SSF50978">
    <property type="entry name" value="WD40 repeat-like"/>
    <property type="match status" value="1"/>
</dbReference>
<evidence type="ECO:0000256" key="2">
    <source>
        <dbReference type="ARBA" id="ARBA00022737"/>
    </source>
</evidence>
<dbReference type="PANTHER" id="PTHR15574">
    <property type="entry name" value="WD REPEAT DOMAIN-CONTAINING FAMILY"/>
    <property type="match status" value="1"/>
</dbReference>
<dbReference type="SMART" id="SM00320">
    <property type="entry name" value="WD40"/>
    <property type="match status" value="2"/>
</dbReference>
<keyword evidence="2" id="KW-0677">Repeat</keyword>
<protein>
    <submittedName>
        <fullName evidence="3">Uncharacterized protein</fullName>
    </submittedName>
</protein>
<reference evidence="3 4" key="1">
    <citation type="submission" date="2024-05" db="EMBL/GenBank/DDBJ databases">
        <title>A draft genome resource for the thread blight pathogen Marasmius tenuissimus strain MS-2.</title>
        <authorList>
            <person name="Yulfo-Soto G.E."/>
            <person name="Baruah I.K."/>
            <person name="Amoako-Attah I."/>
            <person name="Bukari Y."/>
            <person name="Meinhardt L.W."/>
            <person name="Bailey B.A."/>
            <person name="Cohen S.P."/>
        </authorList>
    </citation>
    <scope>NUCLEOTIDE SEQUENCE [LARGE SCALE GENOMIC DNA]</scope>
    <source>
        <strain evidence="3 4">MS-2</strain>
    </source>
</reference>
<comment type="caution">
    <text evidence="3">The sequence shown here is derived from an EMBL/GenBank/DDBJ whole genome shotgun (WGS) entry which is preliminary data.</text>
</comment>
<dbReference type="Gene3D" id="2.130.10.10">
    <property type="entry name" value="YVTN repeat-like/Quinoprotein amine dehydrogenase"/>
    <property type="match status" value="1"/>
</dbReference>
<proteinExistence type="predicted"/>
<dbReference type="InterPro" id="IPR001680">
    <property type="entry name" value="WD40_rpt"/>
</dbReference>
<accession>A0ABR3A554</accession>
<dbReference type="InterPro" id="IPR015943">
    <property type="entry name" value="WD40/YVTN_repeat-like_dom_sf"/>
</dbReference>
<organism evidence="3 4">
    <name type="scientific">Marasmius tenuissimus</name>
    <dbReference type="NCBI Taxonomy" id="585030"/>
    <lineage>
        <taxon>Eukaryota</taxon>
        <taxon>Fungi</taxon>
        <taxon>Dikarya</taxon>
        <taxon>Basidiomycota</taxon>
        <taxon>Agaricomycotina</taxon>
        <taxon>Agaricomycetes</taxon>
        <taxon>Agaricomycetidae</taxon>
        <taxon>Agaricales</taxon>
        <taxon>Marasmiineae</taxon>
        <taxon>Marasmiaceae</taxon>
        <taxon>Marasmius</taxon>
    </lineage>
</organism>
<name>A0ABR3A554_9AGAR</name>
<dbReference type="PANTHER" id="PTHR15574:SF40">
    <property type="entry name" value="WD AND TETRATRICOPEPTIDE REPEATS PROTEIN 1"/>
    <property type="match status" value="1"/>
</dbReference>
<gene>
    <name evidence="3" type="ORF">AAF712_003778</name>
</gene>
<dbReference type="InterPro" id="IPR036322">
    <property type="entry name" value="WD40_repeat_dom_sf"/>
</dbReference>
<evidence type="ECO:0000256" key="1">
    <source>
        <dbReference type="ARBA" id="ARBA00022574"/>
    </source>
</evidence>
<dbReference type="InterPro" id="IPR045151">
    <property type="entry name" value="DCAF8"/>
</dbReference>
<keyword evidence="1" id="KW-0853">WD repeat</keyword>
<keyword evidence="4" id="KW-1185">Reference proteome</keyword>